<feature type="compositionally biased region" description="Gly residues" evidence="1">
    <location>
        <begin position="45"/>
        <end position="61"/>
    </location>
</feature>
<reference evidence="2 3" key="1">
    <citation type="journal article" date="2012" name="Genome Biol.">
        <title>Genome and low-iron response of an oceanic diatom adapted to chronic iron limitation.</title>
        <authorList>
            <person name="Lommer M."/>
            <person name="Specht M."/>
            <person name="Roy A.S."/>
            <person name="Kraemer L."/>
            <person name="Andreson R."/>
            <person name="Gutowska M.A."/>
            <person name="Wolf J."/>
            <person name="Bergner S.V."/>
            <person name="Schilhabel M.B."/>
            <person name="Klostermeier U.C."/>
            <person name="Beiko R.G."/>
            <person name="Rosenstiel P."/>
            <person name="Hippler M."/>
            <person name="Laroche J."/>
        </authorList>
    </citation>
    <scope>NUCLEOTIDE SEQUENCE [LARGE SCALE GENOMIC DNA]</scope>
    <source>
        <strain evidence="2 3">CCMP1005</strain>
    </source>
</reference>
<feature type="region of interest" description="Disordered" evidence="1">
    <location>
        <begin position="1"/>
        <end position="61"/>
    </location>
</feature>
<gene>
    <name evidence="2" type="ORF">THAOC_00957</name>
</gene>
<feature type="non-terminal residue" evidence="2">
    <location>
        <position position="61"/>
    </location>
</feature>
<protein>
    <submittedName>
        <fullName evidence="2">Uncharacterized protein</fullName>
    </submittedName>
</protein>
<organism evidence="2 3">
    <name type="scientific">Thalassiosira oceanica</name>
    <name type="common">Marine diatom</name>
    <dbReference type="NCBI Taxonomy" id="159749"/>
    <lineage>
        <taxon>Eukaryota</taxon>
        <taxon>Sar</taxon>
        <taxon>Stramenopiles</taxon>
        <taxon>Ochrophyta</taxon>
        <taxon>Bacillariophyta</taxon>
        <taxon>Coscinodiscophyceae</taxon>
        <taxon>Thalassiosirophycidae</taxon>
        <taxon>Thalassiosirales</taxon>
        <taxon>Thalassiosiraceae</taxon>
        <taxon>Thalassiosira</taxon>
    </lineage>
</organism>
<name>K0TJE0_THAOC</name>
<evidence type="ECO:0000313" key="2">
    <source>
        <dbReference type="EMBL" id="EJK77224.1"/>
    </source>
</evidence>
<dbReference type="Proteomes" id="UP000266841">
    <property type="component" value="Unassembled WGS sequence"/>
</dbReference>
<keyword evidence="3" id="KW-1185">Reference proteome</keyword>
<accession>K0TJE0</accession>
<evidence type="ECO:0000313" key="3">
    <source>
        <dbReference type="Proteomes" id="UP000266841"/>
    </source>
</evidence>
<dbReference type="EMBL" id="AGNL01001151">
    <property type="protein sequence ID" value="EJK77224.1"/>
    <property type="molecule type" value="Genomic_DNA"/>
</dbReference>
<proteinExistence type="predicted"/>
<feature type="compositionally biased region" description="Low complexity" evidence="1">
    <location>
        <begin position="7"/>
        <end position="21"/>
    </location>
</feature>
<comment type="caution">
    <text evidence="2">The sequence shown here is derived from an EMBL/GenBank/DDBJ whole genome shotgun (WGS) entry which is preliminary data.</text>
</comment>
<sequence length="61" mass="5980">MGGGGRAVPAPARRRPFSSSSKTPVLTPLNALPRRSTPSFDPDEGLGGGGFGGGGLGQKSG</sequence>
<evidence type="ECO:0000256" key="1">
    <source>
        <dbReference type="SAM" id="MobiDB-lite"/>
    </source>
</evidence>
<dbReference type="AlphaFoldDB" id="K0TJE0"/>